<reference evidence="1" key="2">
    <citation type="submission" date="2022-08" db="EMBL/GenBank/DDBJ databases">
        <authorList>
            <person name="Magnan C."/>
        </authorList>
    </citation>
    <scope>NUCLEOTIDE SEQUENCE</scope>
    <source>
        <strain evidence="1">NSP012P</strain>
    </source>
</reference>
<organism evidence="1 2">
    <name type="scientific">Staphylococcus pettenkoferi</name>
    <dbReference type="NCBI Taxonomy" id="170573"/>
    <lineage>
        <taxon>Bacteria</taxon>
        <taxon>Bacillati</taxon>
        <taxon>Bacillota</taxon>
        <taxon>Bacilli</taxon>
        <taxon>Bacillales</taxon>
        <taxon>Staphylococcaceae</taxon>
        <taxon>Staphylococcus</taxon>
    </lineage>
</organism>
<evidence type="ECO:0000313" key="1">
    <source>
        <dbReference type="EMBL" id="MCY1583850.1"/>
    </source>
</evidence>
<gene>
    <name evidence="1" type="ORF">NW133_09945</name>
</gene>
<evidence type="ECO:0000313" key="2">
    <source>
        <dbReference type="Proteomes" id="UP001072952"/>
    </source>
</evidence>
<dbReference type="EMBL" id="JANSLD010000034">
    <property type="protein sequence ID" value="MCY1583850.1"/>
    <property type="molecule type" value="Genomic_DNA"/>
</dbReference>
<dbReference type="Proteomes" id="UP001072952">
    <property type="component" value="Unassembled WGS sequence"/>
</dbReference>
<sequence length="83" mass="9626">MSKKSTVRVMKSQTADTLYALKKTNLNYATANVYVSPPDEDQYAMTSRWTYDTVNELNEDSTYTLPDEMEEKADGFMLNSYFR</sequence>
<reference evidence="1" key="1">
    <citation type="journal article" date="2022" name="Int. J. Mol. Sci.">
        <title>Phenotypic and Genotypic Virulence Characterisation of Staphylococcus pettenkoferi Strains Isolated from Human Bloodstream and Diabetic Foot Infections.</title>
        <authorList>
            <person name="Magnan C."/>
            <person name="Ahmad-Mansour N."/>
            <person name="Pouget C."/>
            <person name="Morsli M."/>
            <person name="Huc-Brandt S."/>
            <person name="Pantel A."/>
            <person name="Dunyach-Remy C."/>
            <person name="Sotto A."/>
            <person name="Molle V."/>
            <person name="Lavigne J.-P."/>
        </authorList>
    </citation>
    <scope>NUCLEOTIDE SEQUENCE</scope>
    <source>
        <strain evidence="1">NSP012P</strain>
    </source>
</reference>
<protein>
    <submittedName>
        <fullName evidence="1">Uncharacterized protein</fullName>
    </submittedName>
</protein>
<dbReference type="RefSeq" id="WP_268213621.1">
    <property type="nucleotide sequence ID" value="NZ_JANSLD010000034.1"/>
</dbReference>
<comment type="caution">
    <text evidence="1">The sequence shown here is derived from an EMBL/GenBank/DDBJ whole genome shotgun (WGS) entry which is preliminary data.</text>
</comment>
<keyword evidence="2" id="KW-1185">Reference proteome</keyword>
<name>A0ABT4BME4_9STAP</name>
<proteinExistence type="predicted"/>
<accession>A0ABT4BME4</accession>